<evidence type="ECO:0000313" key="8">
    <source>
        <dbReference type="Proteomes" id="UP000241647"/>
    </source>
</evidence>
<dbReference type="AlphaFoldDB" id="A0A2T2YRX6"/>
<evidence type="ECO:0000256" key="1">
    <source>
        <dbReference type="ARBA" id="ARBA00004141"/>
    </source>
</evidence>
<dbReference type="EMBL" id="PYHS01000026">
    <property type="protein sequence ID" value="PSR58229.1"/>
    <property type="molecule type" value="Genomic_DNA"/>
</dbReference>
<reference evidence="7 8" key="1">
    <citation type="submission" date="2018-02" db="EMBL/GenBank/DDBJ databases">
        <title>8 Nocardia nova and 1 Nocardia cyriacigeorgica strain used for evolution to TMP-SMX.</title>
        <authorList>
            <person name="Mehta H."/>
            <person name="Weng J."/>
            <person name="Shamoo Y."/>
        </authorList>
    </citation>
    <scope>NUCLEOTIDE SEQUENCE [LARGE SCALE GENOMIC DNA]</scope>
    <source>
        <strain evidence="7 8">ATCC 33727</strain>
    </source>
</reference>
<comment type="similarity">
    <text evidence="2">Belongs to the TMEM86 family.</text>
</comment>
<evidence type="ECO:0000256" key="2">
    <source>
        <dbReference type="ARBA" id="ARBA00007375"/>
    </source>
</evidence>
<gene>
    <name evidence="7" type="ORF">C8259_31350</name>
</gene>
<evidence type="ECO:0000256" key="5">
    <source>
        <dbReference type="ARBA" id="ARBA00023136"/>
    </source>
</evidence>
<comment type="caution">
    <text evidence="7">The sequence shown here is derived from an EMBL/GenBank/DDBJ whole genome shotgun (WGS) entry which is preliminary data.</text>
</comment>
<keyword evidence="3" id="KW-0812">Transmembrane</keyword>
<keyword evidence="4" id="KW-1133">Transmembrane helix</keyword>
<feature type="compositionally biased region" description="Basic and acidic residues" evidence="6">
    <location>
        <begin position="64"/>
        <end position="74"/>
    </location>
</feature>
<dbReference type="Pfam" id="PF07947">
    <property type="entry name" value="YhhN"/>
    <property type="match status" value="1"/>
</dbReference>
<evidence type="ECO:0000313" key="7">
    <source>
        <dbReference type="EMBL" id="PSR58229.1"/>
    </source>
</evidence>
<protein>
    <submittedName>
        <fullName evidence="7">Lysoplasmalogenase</fullName>
    </submittedName>
</protein>
<feature type="region of interest" description="Disordered" evidence="6">
    <location>
        <begin position="56"/>
        <end position="95"/>
    </location>
</feature>
<dbReference type="GO" id="GO:0016020">
    <property type="term" value="C:membrane"/>
    <property type="evidence" value="ECO:0007669"/>
    <property type="project" value="UniProtKB-SubCell"/>
</dbReference>
<comment type="subcellular location">
    <subcellularLocation>
        <location evidence="1">Membrane</location>
        <topology evidence="1">Multi-pass membrane protein</topology>
    </subcellularLocation>
</comment>
<keyword evidence="5" id="KW-0472">Membrane</keyword>
<evidence type="ECO:0000256" key="4">
    <source>
        <dbReference type="ARBA" id="ARBA00022989"/>
    </source>
</evidence>
<sequence>MRRFRMARPFRAAYVGAAVITVLGAATGRDRWQWATKPLLMPLLAADAIQAGRASSAGEVSAGEADRRGGEHASESAGHGNAEPARATGDRGSSQSDRALLLGSLAAATVGDVLLIDPDDDRRLVAGASAFAVMQCGYSALWWRRGARPQPMVAAPRLFAWLGAAMLLRARAPRIAAPLTAYGATLGTAATLASDPALAPGAKVVAGTVVPGSDPRSRLALGALLFTLSDGMIVLRRLFARTTRSRRASEAVILATYAGAQYLLTAPTHFD</sequence>
<evidence type="ECO:0000256" key="6">
    <source>
        <dbReference type="SAM" id="MobiDB-lite"/>
    </source>
</evidence>
<dbReference type="PANTHER" id="PTHR31885:SF6">
    <property type="entry name" value="GH04784P"/>
    <property type="match status" value="1"/>
</dbReference>
<organism evidence="7 8">
    <name type="scientific">Nocardia nova</name>
    <dbReference type="NCBI Taxonomy" id="37330"/>
    <lineage>
        <taxon>Bacteria</taxon>
        <taxon>Bacillati</taxon>
        <taxon>Actinomycetota</taxon>
        <taxon>Actinomycetes</taxon>
        <taxon>Mycobacteriales</taxon>
        <taxon>Nocardiaceae</taxon>
        <taxon>Nocardia</taxon>
    </lineage>
</organism>
<dbReference type="GO" id="GO:0016787">
    <property type="term" value="F:hydrolase activity"/>
    <property type="evidence" value="ECO:0007669"/>
    <property type="project" value="TreeGrafter"/>
</dbReference>
<dbReference type="PANTHER" id="PTHR31885">
    <property type="entry name" value="GH04784P"/>
    <property type="match status" value="1"/>
</dbReference>
<evidence type="ECO:0000256" key="3">
    <source>
        <dbReference type="ARBA" id="ARBA00022692"/>
    </source>
</evidence>
<accession>A0A2T2YRX6</accession>
<dbReference type="InterPro" id="IPR012506">
    <property type="entry name" value="TMEM86B-like"/>
</dbReference>
<proteinExistence type="inferred from homology"/>
<dbReference type="Proteomes" id="UP000241647">
    <property type="component" value="Unassembled WGS sequence"/>
</dbReference>
<name>A0A2T2YRX6_9NOCA</name>